<sequence length="338" mass="35971">MSFPCLRIPMPRHKRFLLHTLSCVSVVGAVLGLVPAVHAQTVIGIANLGPHPSISQTIAGFKEEMARSGYVEGKNTTYVYGDANFTQALMPQMLTQIASRKPAVILTLTTSVSQTALSAVADRKLPMVFAMVTDPVAAGLVEGWDHGSSRFVGASDIQDFDAVLVFAKKLFPNAKSFGTLYNPGEANDVTTTRKLEEASRRAGLTFKAISVDTTADIPQRAEMLRGTDFMYATGSNLVQSAMPAVASVTNRLKVPILSSETEFVKSGIAAANYAVSLRSIGVNAATLATRVLKGTAPAALPVLTPSPNDYVSTINTTKFKQLGLTIPPAMESCQCFIN</sequence>
<evidence type="ECO:0000313" key="2">
    <source>
        <dbReference type="Proteomes" id="UP000296079"/>
    </source>
</evidence>
<dbReference type="AlphaFoldDB" id="A0AAF1D4N6"/>
<protein>
    <submittedName>
        <fullName evidence="1">ABC transporter substrate-binding protein</fullName>
    </submittedName>
</protein>
<accession>A0AAF1D4N6</accession>
<dbReference type="SUPFAM" id="SSF53822">
    <property type="entry name" value="Periplasmic binding protein-like I"/>
    <property type="match status" value="1"/>
</dbReference>
<dbReference type="PANTHER" id="PTHR35271">
    <property type="entry name" value="ABC TRANSPORTER, SUBSTRATE-BINDING LIPOPROTEIN-RELATED"/>
    <property type="match status" value="1"/>
</dbReference>
<dbReference type="InterPro" id="IPR007487">
    <property type="entry name" value="ABC_transpt-TYRBP-like"/>
</dbReference>
<evidence type="ECO:0000313" key="1">
    <source>
        <dbReference type="EMBL" id="QCC04997.1"/>
    </source>
</evidence>
<name>A0AAF1D4N6_CUPNH</name>
<dbReference type="PANTHER" id="PTHR35271:SF1">
    <property type="entry name" value="ABC TRANSPORTER, SUBSTRATE-BINDING LIPOPROTEIN"/>
    <property type="match status" value="1"/>
</dbReference>
<proteinExistence type="predicted"/>
<dbReference type="Proteomes" id="UP000296079">
    <property type="component" value="Chromosome 2"/>
</dbReference>
<dbReference type="CDD" id="cd06325">
    <property type="entry name" value="PBP1_ABC_unchar_transporter"/>
    <property type="match status" value="1"/>
</dbReference>
<dbReference type="Gene3D" id="3.40.50.2300">
    <property type="match status" value="2"/>
</dbReference>
<gene>
    <name evidence="1" type="ORF">E6A55_31540</name>
</gene>
<dbReference type="InterPro" id="IPR028082">
    <property type="entry name" value="Peripla_BP_I"/>
</dbReference>
<reference evidence="1 2" key="1">
    <citation type="submission" date="2019-04" db="EMBL/GenBank/DDBJ databases">
        <title>Long-read de novo sequencing of Cupriavidus necator H16.</title>
        <authorList>
            <person name="Little G.T."/>
            <person name="Ehsaan M."/>
            <person name="Arenas-Lopez C."/>
            <person name="Jawed K."/>
            <person name="Winzer K."/>
            <person name="Kovacs K."/>
            <person name="Malys N."/>
            <person name="Minton N.P."/>
        </authorList>
    </citation>
    <scope>NUCLEOTIDE SEQUENCE [LARGE SCALE GENOMIC DNA]</scope>
    <source>
        <strain evidence="1 2">H16</strain>
    </source>
</reference>
<organism evidence="1 2">
    <name type="scientific">Cupriavidus necator (strain ATCC 17699 / DSM 428 / KCTC 22496 / NCIMB 10442 / H16 / Stanier 337)</name>
    <name type="common">Ralstonia eutropha</name>
    <dbReference type="NCBI Taxonomy" id="381666"/>
    <lineage>
        <taxon>Bacteria</taxon>
        <taxon>Pseudomonadati</taxon>
        <taxon>Pseudomonadota</taxon>
        <taxon>Betaproteobacteria</taxon>
        <taxon>Burkholderiales</taxon>
        <taxon>Burkholderiaceae</taxon>
        <taxon>Cupriavidus</taxon>
    </lineage>
</organism>
<dbReference type="Pfam" id="PF04392">
    <property type="entry name" value="ABC_sub_bind"/>
    <property type="match status" value="1"/>
</dbReference>
<dbReference type="EMBL" id="CP039288">
    <property type="protein sequence ID" value="QCC04997.1"/>
    <property type="molecule type" value="Genomic_DNA"/>
</dbReference>